<dbReference type="SMART" id="SM00822">
    <property type="entry name" value="PKS_KR"/>
    <property type="match status" value="1"/>
</dbReference>
<dbReference type="PANTHER" id="PTHR44196">
    <property type="entry name" value="DEHYDROGENASE/REDUCTASE SDR FAMILY MEMBER 7B"/>
    <property type="match status" value="1"/>
</dbReference>
<dbReference type="GO" id="GO:0016491">
    <property type="term" value="F:oxidoreductase activity"/>
    <property type="evidence" value="ECO:0007669"/>
    <property type="project" value="UniProtKB-KW"/>
</dbReference>
<reference evidence="6" key="1">
    <citation type="journal article" date="2010" name="ISME J.">
        <title>The complete genome sequence of the algal symbiont Dinoroseobacter shibae: a hitchhiker's guide to life in the sea.</title>
        <authorList>
            <person name="Wagner-Dobler I."/>
            <person name="Ballhausen B."/>
            <person name="Berger M."/>
            <person name="Brinkhoff T."/>
            <person name="Buchholz I."/>
            <person name="Bunk B."/>
            <person name="Cypionka H."/>
            <person name="Daniel R."/>
            <person name="Drepper T."/>
            <person name="Gerdts G."/>
            <person name="Hahnke S."/>
            <person name="Han C."/>
            <person name="Jahn D."/>
            <person name="Kalhoefer D."/>
            <person name="Kiss H."/>
            <person name="Klenk H.P."/>
            <person name="Kyrpides N."/>
            <person name="Liebl W."/>
            <person name="Liesegang H."/>
            <person name="Meincke L."/>
            <person name="Pati A."/>
            <person name="Petersen J."/>
            <person name="Piekarski T."/>
            <person name="Pommerenke C."/>
            <person name="Pradella S."/>
            <person name="Pukall R."/>
            <person name="Rabus R."/>
            <person name="Stackebrandt E."/>
            <person name="Thole S."/>
            <person name="Thompson L."/>
            <person name="Tielen P."/>
            <person name="Tomasch J."/>
            <person name="von Jan M."/>
            <person name="Wanphrut N."/>
            <person name="Wichels A."/>
            <person name="Zech H."/>
            <person name="Simon M."/>
        </authorList>
    </citation>
    <scope>NUCLEOTIDE SEQUENCE [LARGE SCALE GENOMIC DNA]</scope>
    <source>
        <strain evidence="6">DSM 16493 / NCIMB 14021 / DFL 12</strain>
        <plasmid evidence="6">Plasmid pDSHI02</plasmid>
    </source>
</reference>
<evidence type="ECO:0000313" key="6">
    <source>
        <dbReference type="Proteomes" id="UP000006833"/>
    </source>
</evidence>
<evidence type="ECO:0000259" key="4">
    <source>
        <dbReference type="SMART" id="SM00822"/>
    </source>
</evidence>
<sequence length="327" mass="34869">MTQSKIAVVAGGSAGVGRATVEKLIAEGYKVGVLARGEDRLAEMEETYGPQVMTLPCDVSDAAQVSRAATLIEEGLGPIDLWINCAMLTSFSPFTEMKDDEFRAIVDTTFMGVVNGTRAALAQMEPRGRGQIVTLGSGLGYRAVPFQSAYCASKHAINGFVASVRSELIRKNAGITMSLVQLPALNTPQFDWARNRLETKPQPAPPIYQPEVAADAVMRAVHKGSRELFVGASVLQLVFGNMLLPDYLDKKMSTSGAEMQKSDRDAQGTSDDNLHGPVDSIPASAHSSYGERAKASGLIVDADLARLAVFGGLIVGTAVLSRLLPRR</sequence>
<dbReference type="Proteomes" id="UP000006833">
    <property type="component" value="Plasmid pDSHI02"/>
</dbReference>
<comment type="similarity">
    <text evidence="1">Belongs to the short-chain dehydrogenases/reductases (SDR) family.</text>
</comment>
<dbReference type="Gene3D" id="3.40.50.720">
    <property type="entry name" value="NAD(P)-binding Rossmann-like Domain"/>
    <property type="match status" value="1"/>
</dbReference>
<dbReference type="PRINTS" id="PR00081">
    <property type="entry name" value="GDHRDH"/>
</dbReference>
<evidence type="ECO:0000256" key="2">
    <source>
        <dbReference type="ARBA" id="ARBA00023002"/>
    </source>
</evidence>
<evidence type="ECO:0000313" key="5">
    <source>
        <dbReference type="EMBL" id="ABV95628.1"/>
    </source>
</evidence>
<dbReference type="RefSeq" id="WP_012187286.1">
    <property type="nucleotide sequence ID" value="NC_009956.1"/>
</dbReference>
<dbReference type="InterPro" id="IPR036291">
    <property type="entry name" value="NAD(P)-bd_dom_sf"/>
</dbReference>
<dbReference type="InterPro" id="IPR057326">
    <property type="entry name" value="KR_dom"/>
</dbReference>
<dbReference type="OrthoDB" id="9781689at2"/>
<proteinExistence type="inferred from homology"/>
<keyword evidence="2 5" id="KW-0560">Oxidoreductase</keyword>
<gene>
    <name evidence="5" type="ordered locus">Dshi_3900</name>
</gene>
<organism evidence="5 6">
    <name type="scientific">Dinoroseobacter shibae (strain DSM 16493 / NCIMB 14021 / DFL 12)</name>
    <dbReference type="NCBI Taxonomy" id="398580"/>
    <lineage>
        <taxon>Bacteria</taxon>
        <taxon>Pseudomonadati</taxon>
        <taxon>Pseudomonadota</taxon>
        <taxon>Alphaproteobacteria</taxon>
        <taxon>Rhodobacterales</taxon>
        <taxon>Roseobacteraceae</taxon>
        <taxon>Dinoroseobacter</taxon>
    </lineage>
</organism>
<accession>A8LTR1</accession>
<dbReference type="AlphaFoldDB" id="A8LTR1"/>
<dbReference type="EC" id="1.1.1.-" evidence="5"/>
<dbReference type="SUPFAM" id="SSF51735">
    <property type="entry name" value="NAD(P)-binding Rossmann-fold domains"/>
    <property type="match status" value="1"/>
</dbReference>
<dbReference type="NCBIfam" id="NF005495">
    <property type="entry name" value="PRK07109.1"/>
    <property type="match status" value="1"/>
</dbReference>
<name>A8LTR1_DINSH</name>
<dbReference type="PROSITE" id="PS00061">
    <property type="entry name" value="ADH_SHORT"/>
    <property type="match status" value="1"/>
</dbReference>
<evidence type="ECO:0000256" key="3">
    <source>
        <dbReference type="SAM" id="MobiDB-lite"/>
    </source>
</evidence>
<keyword evidence="5" id="KW-0614">Plasmid</keyword>
<dbReference type="PANTHER" id="PTHR44196:SF1">
    <property type="entry name" value="DEHYDROGENASE_REDUCTASE SDR FAMILY MEMBER 7B"/>
    <property type="match status" value="1"/>
</dbReference>
<geneLocation type="plasmid" evidence="5 6">
    <name>pDSHI02</name>
</geneLocation>
<dbReference type="InterPro" id="IPR002347">
    <property type="entry name" value="SDR_fam"/>
</dbReference>
<dbReference type="InterPro" id="IPR020904">
    <property type="entry name" value="Sc_DH/Rdtase_CS"/>
</dbReference>
<protein>
    <submittedName>
        <fullName evidence="5">Short-chain dehydrogenase/reductase SDR</fullName>
        <ecNumber evidence="5">1.1.1.-</ecNumber>
    </submittedName>
</protein>
<dbReference type="KEGG" id="dsh:Dshi_3900"/>
<evidence type="ECO:0000256" key="1">
    <source>
        <dbReference type="ARBA" id="ARBA00006484"/>
    </source>
</evidence>
<dbReference type="EMBL" id="CP000832">
    <property type="protein sequence ID" value="ABV95628.1"/>
    <property type="molecule type" value="Genomic_DNA"/>
</dbReference>
<keyword evidence="6" id="KW-1185">Reference proteome</keyword>
<dbReference type="GO" id="GO:0016020">
    <property type="term" value="C:membrane"/>
    <property type="evidence" value="ECO:0007669"/>
    <property type="project" value="TreeGrafter"/>
</dbReference>
<dbReference type="HOGENOM" id="CLU_010194_2_1_5"/>
<dbReference type="Pfam" id="PF00106">
    <property type="entry name" value="adh_short"/>
    <property type="match status" value="1"/>
</dbReference>
<feature type="region of interest" description="Disordered" evidence="3">
    <location>
        <begin position="255"/>
        <end position="286"/>
    </location>
</feature>
<feature type="domain" description="Ketoreductase" evidence="4">
    <location>
        <begin position="5"/>
        <end position="188"/>
    </location>
</feature>